<sequence>MKKILNLFFVVLCFGCYDDDLTIIEDSDDALHNSSELTALLRGVSSHNTIFDQFIDGSTCFSIEFPYKVKLEDNHILELTNKEELAEFASQNHQNYEFLYPLQIKTADYTAHQVAHKNQHLDLLTQCKEGLLFKNHIDCAELIYPIQLKVAFTKNNRFEQRALNDAEALYNFLSNLSDDVRFEIKQPIDLFLYQNEHYKTTSNAELLALILEASSQNCDVID</sequence>
<gene>
    <name evidence="1" type="ORF">G7034_05975</name>
</gene>
<keyword evidence="2" id="KW-1185">Reference proteome</keyword>
<dbReference type="Proteomes" id="UP000643701">
    <property type="component" value="Unassembled WGS sequence"/>
</dbReference>
<dbReference type="AlphaFoldDB" id="A0A967ADV6"/>
<name>A0A967ADV6_9FLAO</name>
<accession>A0A967ADV6</accession>
<dbReference type="RefSeq" id="WP_166400058.1">
    <property type="nucleotide sequence ID" value="NZ_JAANAS010000042.1"/>
</dbReference>
<reference evidence="1" key="1">
    <citation type="submission" date="2020-03" db="EMBL/GenBank/DDBJ databases">
        <title>Psychroflexus Maritimus sp. nov., isolate from marine sediment.</title>
        <authorList>
            <person name="Zhong Y.-L."/>
        </authorList>
    </citation>
    <scope>NUCLEOTIDE SEQUENCE</scope>
    <source>
        <strain evidence="1">C1</strain>
    </source>
</reference>
<comment type="caution">
    <text evidence="1">The sequence shown here is derived from an EMBL/GenBank/DDBJ whole genome shotgun (WGS) entry which is preliminary data.</text>
</comment>
<evidence type="ECO:0000313" key="2">
    <source>
        <dbReference type="Proteomes" id="UP000643701"/>
    </source>
</evidence>
<dbReference type="EMBL" id="JAANAS010000042">
    <property type="protein sequence ID" value="NGZ89798.1"/>
    <property type="molecule type" value="Genomic_DNA"/>
</dbReference>
<protein>
    <submittedName>
        <fullName evidence="1">Uncharacterized protein</fullName>
    </submittedName>
</protein>
<organism evidence="1 2">
    <name type="scientific">Psychroflexus maritimus</name>
    <dbReference type="NCBI Taxonomy" id="2714865"/>
    <lineage>
        <taxon>Bacteria</taxon>
        <taxon>Pseudomonadati</taxon>
        <taxon>Bacteroidota</taxon>
        <taxon>Flavobacteriia</taxon>
        <taxon>Flavobacteriales</taxon>
        <taxon>Flavobacteriaceae</taxon>
        <taxon>Psychroflexus</taxon>
    </lineage>
</organism>
<proteinExistence type="predicted"/>
<evidence type="ECO:0000313" key="1">
    <source>
        <dbReference type="EMBL" id="NGZ89798.1"/>
    </source>
</evidence>